<evidence type="ECO:0000256" key="1">
    <source>
        <dbReference type="SAM" id="MobiDB-lite"/>
    </source>
</evidence>
<name>A0A0T5P8A3_9RHOB</name>
<dbReference type="InterPro" id="IPR006427">
    <property type="entry name" value="Portal_HK97"/>
</dbReference>
<keyword evidence="4" id="KW-1185">Reference proteome</keyword>
<dbReference type="EMBL" id="LAXI01000007">
    <property type="protein sequence ID" value="KRS17527.1"/>
    <property type="molecule type" value="Genomic_DNA"/>
</dbReference>
<dbReference type="Proteomes" id="UP000051401">
    <property type="component" value="Unassembled WGS sequence"/>
</dbReference>
<gene>
    <name evidence="3" type="ORF">RIdsm_02532</name>
    <name evidence="2" type="ORF">XM52_13690</name>
</gene>
<sequence>MKLPRLFRSREKAISPVAQSRGSWYPVFESYSGAWQSNVVVSLDSVLSNPYIFACQTLIARDIAKLRVRLIEREGKVWKEVSKPSFSPVLRKPNAFQTRNQFWESWMLSKLSRGNTYVLKQRDQRGVVVGMYVLDPTRVTPLVADDGSVFYDLSVDNISGIEEQLVVPAREVIHDRWNTLFHPLVGLSPIFANGVAATQGLRIQDNSATFFGNQSNPSGILSAPGKISDETAGRLKTSWEANYTGANAGKVAVLGDGLAFQQMAVSAEDSQMVEQLKWTAEAIAATYHVPLYKIGAGPVPTAGNVQTLNLEYYSQCLQSLIEDAESLLNEGLGLDGHSIGTEFDTENLLRMDSKTQMETLALGTGAGIIAPDEARERVNRGPVPGGGMPYLQQQNYSLEALAKRDAREDPWAGPATPEPPTDEEPDLPPEERRSAIWAELRRAAV</sequence>
<protein>
    <submittedName>
        <fullName evidence="3">Phage portal protein, HK97 family</fullName>
    </submittedName>
    <submittedName>
        <fullName evidence="2">Poly(3-hydroxybutyrate) depolymerase</fullName>
    </submittedName>
</protein>
<dbReference type="STRING" id="540747.SAMN04488031_101810"/>
<dbReference type="RefSeq" id="WP_057816697.1">
    <property type="nucleotide sequence ID" value="NZ_CP031598.1"/>
</dbReference>
<dbReference type="PATRIC" id="fig|540747.5.peg.5779"/>
<evidence type="ECO:0000313" key="5">
    <source>
        <dbReference type="Proteomes" id="UP000325785"/>
    </source>
</evidence>
<organism evidence="2 4">
    <name type="scientific">Roseovarius indicus</name>
    <dbReference type="NCBI Taxonomy" id="540747"/>
    <lineage>
        <taxon>Bacteria</taxon>
        <taxon>Pseudomonadati</taxon>
        <taxon>Pseudomonadota</taxon>
        <taxon>Alphaproteobacteria</taxon>
        <taxon>Rhodobacterales</taxon>
        <taxon>Roseobacteraceae</taxon>
        <taxon>Roseovarius</taxon>
    </lineage>
</organism>
<dbReference type="EMBL" id="CP031598">
    <property type="protein sequence ID" value="QEW26730.1"/>
    <property type="molecule type" value="Genomic_DNA"/>
</dbReference>
<dbReference type="InterPro" id="IPR006944">
    <property type="entry name" value="Phage/GTA_portal"/>
</dbReference>
<evidence type="ECO:0000313" key="4">
    <source>
        <dbReference type="Proteomes" id="UP000051401"/>
    </source>
</evidence>
<dbReference type="Proteomes" id="UP000325785">
    <property type="component" value="Chromosome"/>
</dbReference>
<evidence type="ECO:0000313" key="2">
    <source>
        <dbReference type="EMBL" id="KRS17527.1"/>
    </source>
</evidence>
<dbReference type="OrthoDB" id="7592047at2"/>
<dbReference type="AlphaFoldDB" id="A0A0T5P8A3"/>
<accession>A0A0T5P8A3</accession>
<evidence type="ECO:0000313" key="3">
    <source>
        <dbReference type="EMBL" id="QEW26730.1"/>
    </source>
</evidence>
<reference evidence="3 5" key="2">
    <citation type="submission" date="2018-08" db="EMBL/GenBank/DDBJ databases">
        <title>Genetic Globetrotter - A new plasmid hitch-hiking vast phylogenetic and geographic distances.</title>
        <authorList>
            <person name="Vollmers J."/>
            <person name="Petersen J."/>
        </authorList>
    </citation>
    <scope>NUCLEOTIDE SEQUENCE [LARGE SCALE GENOMIC DNA]</scope>
    <source>
        <strain evidence="3 5">DSM 26383</strain>
    </source>
</reference>
<proteinExistence type="predicted"/>
<dbReference type="KEGG" id="rid:RIdsm_02532"/>
<reference evidence="2 4" key="1">
    <citation type="submission" date="2015-04" db="EMBL/GenBank/DDBJ databases">
        <title>The draft genome sequence of Roseovarius indicus B108T.</title>
        <authorList>
            <person name="Li G."/>
            <person name="Lai Q."/>
            <person name="Shao Z."/>
            <person name="Yan P."/>
        </authorList>
    </citation>
    <scope>NUCLEOTIDE SEQUENCE [LARGE SCALE GENOMIC DNA]</scope>
    <source>
        <strain evidence="2 4">B108</strain>
    </source>
</reference>
<dbReference type="Pfam" id="PF04860">
    <property type="entry name" value="Phage_portal"/>
    <property type="match status" value="1"/>
</dbReference>
<feature type="region of interest" description="Disordered" evidence="1">
    <location>
        <begin position="402"/>
        <end position="434"/>
    </location>
</feature>
<dbReference type="NCBIfam" id="TIGR01537">
    <property type="entry name" value="portal_HK97"/>
    <property type="match status" value="1"/>
</dbReference>